<reference evidence="2 3" key="1">
    <citation type="submission" date="2022-10" db="EMBL/GenBank/DDBJ databases">
        <title>The complete genomes of actinobacterial strains from the NBC collection.</title>
        <authorList>
            <person name="Joergensen T.S."/>
            <person name="Alvarez Arevalo M."/>
            <person name="Sterndorff E.B."/>
            <person name="Faurdal D."/>
            <person name="Vuksanovic O."/>
            <person name="Mourched A.-S."/>
            <person name="Charusanti P."/>
            <person name="Shaw S."/>
            <person name="Blin K."/>
            <person name="Weber T."/>
        </authorList>
    </citation>
    <scope>NUCLEOTIDE SEQUENCE [LARGE SCALE GENOMIC DNA]</scope>
    <source>
        <strain evidence="2 3">NBC_00319</strain>
    </source>
</reference>
<dbReference type="InterPro" id="IPR000873">
    <property type="entry name" value="AMP-dep_synth/lig_dom"/>
</dbReference>
<sequence length="322" mass="34115">MITSNDVPWVPVGPRGRPRSVAISASGTTTTYTELVERVAALRTAFAQVGVRTGDRVAYLGPTTPHAVETFYASLALGADHVPLDPAMPPAMTASVAEDTSMIMVVVDPLHHDHIGPLSRRQIVLTSGRIPDALCEPLDYEAFLATGTRDTPPRRPLPGDPGVLMPAHPTGAAPVAFDHATVAGNIAELASLLEIDDEDTVAVATHAHTHPWSGWLAAAALSRGAHLLITDSRTVPGVLDDVVDSRAAVTALRANTLHAMTTCARWSSRGWFGPRRILCVDHPDDGLVRAWRERGTELVDVTRGLPTDVEAGHGPPLIGVAC</sequence>
<dbReference type="Gene3D" id="3.40.50.12780">
    <property type="entry name" value="N-terminal domain of ligase-like"/>
    <property type="match status" value="1"/>
</dbReference>
<dbReference type="Pfam" id="PF00501">
    <property type="entry name" value="AMP-binding"/>
    <property type="match status" value="1"/>
</dbReference>
<organism evidence="2 3">
    <name type="scientific">Williamsia herbipolensis</name>
    <dbReference type="NCBI Taxonomy" id="1603258"/>
    <lineage>
        <taxon>Bacteria</taxon>
        <taxon>Bacillati</taxon>
        <taxon>Actinomycetota</taxon>
        <taxon>Actinomycetes</taxon>
        <taxon>Mycobacteriales</taxon>
        <taxon>Nocardiaceae</taxon>
        <taxon>Williamsia</taxon>
    </lineage>
</organism>
<feature type="domain" description="AMP-dependent synthetase/ligase" evidence="1">
    <location>
        <begin position="16"/>
        <end position="262"/>
    </location>
</feature>
<dbReference type="SUPFAM" id="SSF56801">
    <property type="entry name" value="Acetyl-CoA synthetase-like"/>
    <property type="match status" value="1"/>
</dbReference>
<dbReference type="PANTHER" id="PTHR43767">
    <property type="entry name" value="LONG-CHAIN-FATTY-ACID--COA LIGASE"/>
    <property type="match status" value="1"/>
</dbReference>
<name>A0AAU4K470_9NOCA</name>
<dbReference type="EMBL" id="CP108021">
    <property type="protein sequence ID" value="WUM20817.1"/>
    <property type="molecule type" value="Genomic_DNA"/>
</dbReference>
<evidence type="ECO:0000259" key="1">
    <source>
        <dbReference type="Pfam" id="PF00501"/>
    </source>
</evidence>
<dbReference type="InterPro" id="IPR050237">
    <property type="entry name" value="ATP-dep_AMP-bd_enzyme"/>
</dbReference>
<dbReference type="PANTHER" id="PTHR43767:SF1">
    <property type="entry name" value="NONRIBOSOMAL PEPTIDE SYNTHASE PES1 (EUROFUNG)-RELATED"/>
    <property type="match status" value="1"/>
</dbReference>
<keyword evidence="3" id="KW-1185">Reference proteome</keyword>
<evidence type="ECO:0000313" key="2">
    <source>
        <dbReference type="EMBL" id="WUM20817.1"/>
    </source>
</evidence>
<dbReference type="InterPro" id="IPR042099">
    <property type="entry name" value="ANL_N_sf"/>
</dbReference>
<gene>
    <name evidence="2" type="ORF">OG579_03000</name>
</gene>
<dbReference type="KEGG" id="whr:OG579_03000"/>
<accession>A0AAU4K470</accession>
<protein>
    <submittedName>
        <fullName evidence="2">AMP-binding protein</fullName>
    </submittedName>
</protein>
<dbReference type="Proteomes" id="UP001432128">
    <property type="component" value="Chromosome"/>
</dbReference>
<proteinExistence type="predicted"/>
<dbReference type="RefSeq" id="WP_328858032.1">
    <property type="nucleotide sequence ID" value="NZ_CP108021.1"/>
</dbReference>
<dbReference type="AlphaFoldDB" id="A0AAU4K470"/>
<evidence type="ECO:0000313" key="3">
    <source>
        <dbReference type="Proteomes" id="UP001432128"/>
    </source>
</evidence>